<feature type="compositionally biased region" description="Polar residues" evidence="1">
    <location>
        <begin position="14"/>
        <end position="32"/>
    </location>
</feature>
<dbReference type="RefSeq" id="WP_190888941.1">
    <property type="nucleotide sequence ID" value="NZ_JACWZY010000019.1"/>
</dbReference>
<feature type="region of interest" description="Disordered" evidence="1">
    <location>
        <begin position="1"/>
        <end position="38"/>
    </location>
</feature>
<dbReference type="AlphaFoldDB" id="A0A926XZE8"/>
<organism evidence="2 3">
    <name type="scientific">Spirosoma profusum</name>
    <dbReference type="NCBI Taxonomy" id="2771354"/>
    <lineage>
        <taxon>Bacteria</taxon>
        <taxon>Pseudomonadati</taxon>
        <taxon>Bacteroidota</taxon>
        <taxon>Cytophagia</taxon>
        <taxon>Cytophagales</taxon>
        <taxon>Cytophagaceae</taxon>
        <taxon>Spirosoma</taxon>
    </lineage>
</organism>
<comment type="caution">
    <text evidence="2">The sequence shown here is derived from an EMBL/GenBank/DDBJ whole genome shotgun (WGS) entry which is preliminary data.</text>
</comment>
<accession>A0A926XZE8</accession>
<gene>
    <name evidence="2" type="ORF">IC229_20785</name>
</gene>
<sequence length="73" mass="7580">MARATVVKNAEVGTFNQATSSQTRNENSSARQSKGVASKTLKSVIEQGEADIAAGRGVTFTVEELAAITNGHS</sequence>
<dbReference type="Proteomes" id="UP000598820">
    <property type="component" value="Unassembled WGS sequence"/>
</dbReference>
<reference evidence="2" key="1">
    <citation type="submission" date="2020-09" db="EMBL/GenBank/DDBJ databases">
        <authorList>
            <person name="Kim M.K."/>
        </authorList>
    </citation>
    <scope>NUCLEOTIDE SEQUENCE</scope>
    <source>
        <strain evidence="2">BT702</strain>
    </source>
</reference>
<name>A0A926XZE8_9BACT</name>
<evidence type="ECO:0000313" key="3">
    <source>
        <dbReference type="Proteomes" id="UP000598820"/>
    </source>
</evidence>
<evidence type="ECO:0000256" key="1">
    <source>
        <dbReference type="SAM" id="MobiDB-lite"/>
    </source>
</evidence>
<proteinExistence type="predicted"/>
<evidence type="ECO:0000313" key="2">
    <source>
        <dbReference type="EMBL" id="MBD2703096.1"/>
    </source>
</evidence>
<protein>
    <submittedName>
        <fullName evidence="2">Uncharacterized protein</fullName>
    </submittedName>
</protein>
<dbReference type="EMBL" id="JACWZY010000019">
    <property type="protein sequence ID" value="MBD2703096.1"/>
    <property type="molecule type" value="Genomic_DNA"/>
</dbReference>
<keyword evidence="3" id="KW-1185">Reference proteome</keyword>